<name>A0A4Y8Q8A4_9BACL</name>
<feature type="transmembrane region" description="Helical" evidence="1">
    <location>
        <begin position="80"/>
        <end position="99"/>
    </location>
</feature>
<evidence type="ECO:0000313" key="3">
    <source>
        <dbReference type="Proteomes" id="UP000298246"/>
    </source>
</evidence>
<feature type="transmembrane region" description="Helical" evidence="1">
    <location>
        <begin position="6"/>
        <end position="28"/>
    </location>
</feature>
<gene>
    <name evidence="2" type="ORF">B5M42_04430</name>
</gene>
<comment type="caution">
    <text evidence="2">The sequence shown here is derived from an EMBL/GenBank/DDBJ whole genome shotgun (WGS) entry which is preliminary data.</text>
</comment>
<organism evidence="2 3">
    <name type="scientific">Paenibacillus athensensis</name>
    <dbReference type="NCBI Taxonomy" id="1967502"/>
    <lineage>
        <taxon>Bacteria</taxon>
        <taxon>Bacillati</taxon>
        <taxon>Bacillota</taxon>
        <taxon>Bacilli</taxon>
        <taxon>Bacillales</taxon>
        <taxon>Paenibacillaceae</taxon>
        <taxon>Paenibacillus</taxon>
    </lineage>
</organism>
<keyword evidence="1" id="KW-0812">Transmembrane</keyword>
<keyword evidence="3" id="KW-1185">Reference proteome</keyword>
<reference evidence="2 3" key="1">
    <citation type="submission" date="2017-03" db="EMBL/GenBank/DDBJ databases">
        <title>Isolation of Levoglucosan Utilizing Bacteria.</title>
        <authorList>
            <person name="Arya A.S."/>
        </authorList>
    </citation>
    <scope>NUCLEOTIDE SEQUENCE [LARGE SCALE GENOMIC DNA]</scope>
    <source>
        <strain evidence="2 3">MEC069</strain>
    </source>
</reference>
<feature type="transmembrane region" description="Helical" evidence="1">
    <location>
        <begin position="157"/>
        <end position="178"/>
    </location>
</feature>
<dbReference type="AlphaFoldDB" id="A0A4Y8Q8A4"/>
<feature type="transmembrane region" description="Helical" evidence="1">
    <location>
        <begin position="49"/>
        <end position="68"/>
    </location>
</feature>
<evidence type="ECO:0000256" key="1">
    <source>
        <dbReference type="SAM" id="Phobius"/>
    </source>
</evidence>
<proteinExistence type="predicted"/>
<dbReference type="Proteomes" id="UP000298246">
    <property type="component" value="Unassembled WGS sequence"/>
</dbReference>
<dbReference type="RefSeq" id="WP_134750164.1">
    <property type="nucleotide sequence ID" value="NZ_MYFO02000008.1"/>
</dbReference>
<sequence length="221" mass="23052">MIHGPIGFSLLLHLCIVATGAVVGWHAVRLPHRRTWSRRRRAARALGGWLRLGGLLLAADAARLGWLWSHAAEPFGKAAGAAAFPLLLAPAAAVLVWAWPRVRLLAALPYDEPLRAVRGDYAAFASQPRLAAPLCAAAAMALLQGAAPILAPRFASGGALVYAAAACGLAAAGLALGARRRPASVAARASERAGSRAAGSAGGRQRLRQLRWRLGRASRPL</sequence>
<feature type="transmembrane region" description="Helical" evidence="1">
    <location>
        <begin position="130"/>
        <end position="151"/>
    </location>
</feature>
<dbReference type="EMBL" id="MYFO01000004">
    <property type="protein sequence ID" value="TFE90519.1"/>
    <property type="molecule type" value="Genomic_DNA"/>
</dbReference>
<protein>
    <submittedName>
        <fullName evidence="2">Uncharacterized protein</fullName>
    </submittedName>
</protein>
<keyword evidence="1" id="KW-1133">Transmembrane helix</keyword>
<accession>A0A4Y8Q8A4</accession>
<keyword evidence="1" id="KW-0472">Membrane</keyword>
<evidence type="ECO:0000313" key="2">
    <source>
        <dbReference type="EMBL" id="TFE90519.1"/>
    </source>
</evidence>